<dbReference type="PANTHER" id="PTHR12789:SF0">
    <property type="entry name" value="DENSITY-REGULATED PROTEIN"/>
    <property type="match status" value="1"/>
</dbReference>
<reference evidence="7" key="1">
    <citation type="submission" date="2023-04" db="EMBL/GenBank/DDBJ databases">
        <title>Ambrosiozyma monospora NBRC 1965.</title>
        <authorList>
            <person name="Ichikawa N."/>
            <person name="Sato H."/>
            <person name="Tonouchi N."/>
        </authorList>
    </citation>
    <scope>NUCLEOTIDE SEQUENCE</scope>
    <source>
        <strain evidence="7">NBRC 1965</strain>
    </source>
</reference>
<dbReference type="InterPro" id="IPR050318">
    <property type="entry name" value="DENR/SUI1_TIF"/>
</dbReference>
<dbReference type="Gene3D" id="3.30.780.10">
    <property type="entry name" value="SUI1-like domain"/>
    <property type="match status" value="1"/>
</dbReference>
<comment type="subunit">
    <text evidence="2 5">Interacts with the 40S ribosomal subunit.</text>
</comment>
<dbReference type="GO" id="GO:1990904">
    <property type="term" value="C:ribonucleoprotein complex"/>
    <property type="evidence" value="ECO:0007669"/>
    <property type="project" value="UniProtKB-KW"/>
</dbReference>
<dbReference type="InterPro" id="IPR048517">
    <property type="entry name" value="DENR_N"/>
</dbReference>
<dbReference type="GO" id="GO:0005840">
    <property type="term" value="C:ribosome"/>
    <property type="evidence" value="ECO:0007669"/>
    <property type="project" value="UniProtKB-KW"/>
</dbReference>
<accession>A0A9W7DFN2</accession>
<keyword evidence="8" id="KW-1185">Reference proteome</keyword>
<evidence type="ECO:0000256" key="5">
    <source>
        <dbReference type="RuleBase" id="RU361273"/>
    </source>
</evidence>
<comment type="caution">
    <text evidence="7">The sequence shown here is derived from an EMBL/GenBank/DDBJ whole genome shotgun (WGS) entry which is preliminary data.</text>
</comment>
<evidence type="ECO:0000259" key="6">
    <source>
        <dbReference type="PROSITE" id="PS50296"/>
    </source>
</evidence>
<dbReference type="GO" id="GO:0003743">
    <property type="term" value="F:translation initiation factor activity"/>
    <property type="evidence" value="ECO:0007669"/>
    <property type="project" value="InterPro"/>
</dbReference>
<comment type="domain">
    <text evidence="5">The SUI1 domain may be involved in RNA binding.</text>
</comment>
<dbReference type="InterPro" id="IPR005873">
    <property type="entry name" value="DENR_eukaryotes"/>
</dbReference>
<evidence type="ECO:0000256" key="3">
    <source>
        <dbReference type="ARBA" id="ARBA00020058"/>
    </source>
</evidence>
<organism evidence="7 8">
    <name type="scientific">Ambrosiozyma monospora</name>
    <name type="common">Yeast</name>
    <name type="synonym">Endomycopsis monosporus</name>
    <dbReference type="NCBI Taxonomy" id="43982"/>
    <lineage>
        <taxon>Eukaryota</taxon>
        <taxon>Fungi</taxon>
        <taxon>Dikarya</taxon>
        <taxon>Ascomycota</taxon>
        <taxon>Saccharomycotina</taxon>
        <taxon>Pichiomycetes</taxon>
        <taxon>Pichiales</taxon>
        <taxon>Pichiaceae</taxon>
        <taxon>Ambrosiozyma</taxon>
    </lineage>
</organism>
<evidence type="ECO:0000313" key="8">
    <source>
        <dbReference type="Proteomes" id="UP001165063"/>
    </source>
</evidence>
<dbReference type="OrthoDB" id="277199at2759"/>
<dbReference type="Pfam" id="PF21023">
    <property type="entry name" value="DENR_N"/>
    <property type="match status" value="1"/>
</dbReference>
<protein>
    <recommendedName>
        <fullName evidence="3 5">Translation machinery-associated protein 22</fullName>
    </recommendedName>
</protein>
<dbReference type="InterPro" id="IPR046447">
    <property type="entry name" value="DENR_C"/>
</dbReference>
<dbReference type="GO" id="GO:0005737">
    <property type="term" value="C:cytoplasm"/>
    <property type="evidence" value="ECO:0007669"/>
    <property type="project" value="UniProtKB-SubCell"/>
</dbReference>
<dbReference type="GO" id="GO:0002188">
    <property type="term" value="P:translation reinitiation"/>
    <property type="evidence" value="ECO:0007669"/>
    <property type="project" value="TreeGrafter"/>
</dbReference>
<comment type="subcellular location">
    <subcellularLocation>
        <location evidence="5">Cytoplasm</location>
    </subcellularLocation>
</comment>
<keyword evidence="5" id="KW-0687">Ribonucleoprotein</keyword>
<keyword evidence="4 5" id="KW-0689">Ribosomal protein</keyword>
<dbReference type="Proteomes" id="UP001165063">
    <property type="component" value="Unassembled WGS sequence"/>
</dbReference>
<evidence type="ECO:0000256" key="4">
    <source>
        <dbReference type="ARBA" id="ARBA00022980"/>
    </source>
</evidence>
<dbReference type="Pfam" id="PF01253">
    <property type="entry name" value="SUI1"/>
    <property type="match status" value="1"/>
</dbReference>
<dbReference type="GO" id="GO:0003729">
    <property type="term" value="F:mRNA binding"/>
    <property type="evidence" value="ECO:0007669"/>
    <property type="project" value="TreeGrafter"/>
</dbReference>
<dbReference type="PROSITE" id="PS50296">
    <property type="entry name" value="SUI1"/>
    <property type="match status" value="1"/>
</dbReference>
<evidence type="ECO:0000313" key="7">
    <source>
        <dbReference type="EMBL" id="GMG31962.1"/>
    </source>
</evidence>
<feature type="domain" description="SUI1" evidence="6">
    <location>
        <begin position="189"/>
        <end position="260"/>
    </location>
</feature>
<evidence type="ECO:0000256" key="1">
    <source>
        <dbReference type="ARBA" id="ARBA00007514"/>
    </source>
</evidence>
<gene>
    <name evidence="7" type="ORF">Amon01_000407300</name>
</gene>
<comment type="similarity">
    <text evidence="1 5">Belongs to the DENR family.</text>
</comment>
<dbReference type="AlphaFoldDB" id="A0A9W7DFN2"/>
<dbReference type="CDD" id="cd11607">
    <property type="entry name" value="DENR_C"/>
    <property type="match status" value="1"/>
</dbReference>
<dbReference type="SUPFAM" id="SSF55159">
    <property type="entry name" value="eIF1-like"/>
    <property type="match status" value="1"/>
</dbReference>
<keyword evidence="5" id="KW-0963">Cytoplasm</keyword>
<evidence type="ECO:0000256" key="2">
    <source>
        <dbReference type="ARBA" id="ARBA00011742"/>
    </source>
</evidence>
<dbReference type="GO" id="GO:0001731">
    <property type="term" value="P:formation of translation preinitiation complex"/>
    <property type="evidence" value="ECO:0007669"/>
    <property type="project" value="TreeGrafter"/>
</dbReference>
<dbReference type="PANTHER" id="PTHR12789">
    <property type="entry name" value="DENSITY-REGULATED PROTEIN HOMOLOG"/>
    <property type="match status" value="1"/>
</dbReference>
<dbReference type="InterPro" id="IPR036877">
    <property type="entry name" value="SUI1_dom_sf"/>
</dbReference>
<dbReference type="NCBIfam" id="TIGR01159">
    <property type="entry name" value="DRP1"/>
    <property type="match status" value="1"/>
</dbReference>
<name>A0A9W7DFN2_AMBMO</name>
<sequence>MDEIYVFVYSLQPFQNVEAKNLEIRISALRVLPQWIHAPSPPPKVETISYNIRKVLIRSGVNGNISYSKTIFLLHNRTYIDTQINIKYEQQNMSESETITPVEVLYCGVCTLPVEFCEFGKTFKKCKTWLSENHHDTYVKLYESQDGNKTTSSLSAEKEAKISEALAKMQLKEERKQERDLATLKNSKILIKRIQRTKHKHIIAVTNLEVFGVDMKKLAKTFAGKFATGASVSKNAEKKEEIIIQGDVGDEVEQYLLGLLAEKGLTNIKIEQVSEKKPKKKAT</sequence>
<dbReference type="EMBL" id="BSXU01001878">
    <property type="protein sequence ID" value="GMG31962.1"/>
    <property type="molecule type" value="Genomic_DNA"/>
</dbReference>
<dbReference type="InterPro" id="IPR001950">
    <property type="entry name" value="SUI1"/>
</dbReference>
<proteinExistence type="inferred from homology"/>